<proteinExistence type="predicted"/>
<evidence type="ECO:0000256" key="1">
    <source>
        <dbReference type="SAM" id="Phobius"/>
    </source>
</evidence>
<dbReference type="Proteomes" id="UP000259610">
    <property type="component" value="Unassembled WGS sequence"/>
</dbReference>
<feature type="transmembrane region" description="Helical" evidence="1">
    <location>
        <begin position="64"/>
        <end position="82"/>
    </location>
</feature>
<dbReference type="EMBL" id="DMAN01000061">
    <property type="protein sequence ID" value="HAE26096.1"/>
    <property type="molecule type" value="Genomic_DNA"/>
</dbReference>
<dbReference type="AlphaFoldDB" id="A0A3B9GV04"/>
<organism evidence="2 3">
    <name type="scientific">Hyphomonas adhaerens</name>
    <dbReference type="NCBI Taxonomy" id="81029"/>
    <lineage>
        <taxon>Bacteria</taxon>
        <taxon>Pseudomonadati</taxon>
        <taxon>Pseudomonadota</taxon>
        <taxon>Alphaproteobacteria</taxon>
        <taxon>Hyphomonadales</taxon>
        <taxon>Hyphomonadaceae</taxon>
        <taxon>Hyphomonas</taxon>
    </lineage>
</organism>
<keyword evidence="1" id="KW-1133">Transmembrane helix</keyword>
<evidence type="ECO:0000313" key="2">
    <source>
        <dbReference type="EMBL" id="HAE26096.1"/>
    </source>
</evidence>
<feature type="transmembrane region" description="Helical" evidence="1">
    <location>
        <begin position="35"/>
        <end position="57"/>
    </location>
</feature>
<feature type="non-terminal residue" evidence="2">
    <location>
        <position position="181"/>
    </location>
</feature>
<gene>
    <name evidence="2" type="ORF">DCG58_02960</name>
</gene>
<keyword evidence="1" id="KW-0472">Membrane</keyword>
<accession>A0A3B9GV04</accession>
<protein>
    <submittedName>
        <fullName evidence="2">Uncharacterized protein</fullName>
    </submittedName>
</protein>
<keyword evidence="1" id="KW-0812">Transmembrane</keyword>
<evidence type="ECO:0000313" key="3">
    <source>
        <dbReference type="Proteomes" id="UP000259610"/>
    </source>
</evidence>
<comment type="caution">
    <text evidence="2">The sequence shown here is derived from an EMBL/GenBank/DDBJ whole genome shotgun (WGS) entry which is preliminary data.</text>
</comment>
<name>A0A3B9GV04_9PROT</name>
<sequence length="181" mass="18534">MRIRTLAGWLVILAATGLAAVSGNLAYHGFEAMLSIPFAGWIGPFVAASLIGLGIGAESEIRDGAWLPAIVLLVLLGGAAALDKHSGELALKARVEAAEQANADRKSAYTTAVAEKAAAEKVLADLDAELALLSGDDVKAIQKAIGTVPDGAWGADTAHRVAIRKDQIAAAQSAAQADSRK</sequence>
<reference evidence="2 3" key="1">
    <citation type="journal article" date="2018" name="Nat. Biotechnol.">
        <title>A standardized bacterial taxonomy based on genome phylogeny substantially revises the tree of life.</title>
        <authorList>
            <person name="Parks D.H."/>
            <person name="Chuvochina M."/>
            <person name="Waite D.W."/>
            <person name="Rinke C."/>
            <person name="Skarshewski A."/>
            <person name="Chaumeil P.A."/>
            <person name="Hugenholtz P."/>
        </authorList>
    </citation>
    <scope>NUCLEOTIDE SEQUENCE [LARGE SCALE GENOMIC DNA]</scope>
    <source>
        <strain evidence="2">UBA8733</strain>
    </source>
</reference>